<feature type="transmembrane region" description="Helical" evidence="1">
    <location>
        <begin position="52"/>
        <end position="75"/>
    </location>
</feature>
<evidence type="ECO:0000313" key="3">
    <source>
        <dbReference type="Proteomes" id="UP001357733"/>
    </source>
</evidence>
<evidence type="ECO:0000256" key="1">
    <source>
        <dbReference type="SAM" id="Phobius"/>
    </source>
</evidence>
<dbReference type="EMBL" id="JAYKOT010000003">
    <property type="protein sequence ID" value="MEB3430156.1"/>
    <property type="molecule type" value="Genomic_DNA"/>
</dbReference>
<keyword evidence="3" id="KW-1185">Reference proteome</keyword>
<feature type="transmembrane region" description="Helical" evidence="1">
    <location>
        <begin position="20"/>
        <end position="46"/>
    </location>
</feature>
<keyword evidence="1" id="KW-0472">Membrane</keyword>
<gene>
    <name evidence="2" type="ORF">VLK81_09185</name>
</gene>
<keyword evidence="1" id="KW-1133">Transmembrane helix</keyword>
<evidence type="ECO:0000313" key="2">
    <source>
        <dbReference type="EMBL" id="MEB3430156.1"/>
    </source>
</evidence>
<accession>A0AAW9MVL5</accession>
<dbReference type="PANTHER" id="PTHR36007">
    <property type="entry name" value="TRANSPORT PROTEIN-RELATED"/>
    <property type="match status" value="1"/>
</dbReference>
<organism evidence="2 3">
    <name type="scientific">Citroniella saccharovorans</name>
    <dbReference type="NCBI Taxonomy" id="2053367"/>
    <lineage>
        <taxon>Bacteria</taxon>
        <taxon>Bacillati</taxon>
        <taxon>Bacillota</taxon>
        <taxon>Tissierellia</taxon>
        <taxon>Tissierellales</taxon>
        <taxon>Peptoniphilaceae</taxon>
        <taxon>Citroniella</taxon>
    </lineage>
</organism>
<keyword evidence="1" id="KW-0812">Transmembrane</keyword>
<sequence length="79" mass="8583">MIKLKKKAIKNGEYVKRLGLFGLFLFVAIPLPGTGIYSGSLIAAFLNIRLKHALTIIACGNFVAGLIVMILTYGIGRIF</sequence>
<proteinExistence type="predicted"/>
<dbReference type="Proteomes" id="UP001357733">
    <property type="component" value="Unassembled WGS sequence"/>
</dbReference>
<protein>
    <submittedName>
        <fullName evidence="2">Small multi-drug export protein</fullName>
    </submittedName>
</protein>
<comment type="caution">
    <text evidence="2">The sequence shown here is derived from an EMBL/GenBank/DDBJ whole genome shotgun (WGS) entry which is preliminary data.</text>
</comment>
<dbReference type="AlphaFoldDB" id="A0AAW9MVL5"/>
<reference evidence="2 3" key="1">
    <citation type="submission" date="2024-01" db="EMBL/GenBank/DDBJ databases">
        <title>Complete genome sequence of Citroniella saccharovorans strain M6.X9, isolated from human fecal sample.</title>
        <authorList>
            <person name="Cheng G."/>
            <person name="Westerholm M."/>
            <person name="Schnurer A."/>
        </authorList>
    </citation>
    <scope>NUCLEOTIDE SEQUENCE [LARGE SCALE GENOMIC DNA]</scope>
    <source>
        <strain evidence="2 3">DSM 29873</strain>
    </source>
</reference>
<dbReference type="RefSeq" id="WP_324620337.1">
    <property type="nucleotide sequence ID" value="NZ_JAYKOT010000003.1"/>
</dbReference>
<dbReference type="PANTHER" id="PTHR36007:SF2">
    <property type="entry name" value="TRANSPORT PROTEIN-RELATED"/>
    <property type="match status" value="1"/>
</dbReference>
<dbReference type="Pfam" id="PF06695">
    <property type="entry name" value="Sm_multidrug_ex"/>
    <property type="match status" value="1"/>
</dbReference>
<dbReference type="InterPro" id="IPR009577">
    <property type="entry name" value="Sm_multidrug_ex"/>
</dbReference>
<name>A0AAW9MVL5_9FIRM</name>